<dbReference type="PANTHER" id="PTHR20661:SF0">
    <property type="entry name" value="PHOSPHATIDYLINOSITOL-GLYCAN BIOSYNTHESIS CLASS W PROTEIN"/>
    <property type="match status" value="1"/>
</dbReference>
<gene>
    <name evidence="6" type="primary">RvY_00257</name>
    <name evidence="6" type="synonym">RvY_00257.2</name>
    <name evidence="6" type="ORF">RvY_00257-2</name>
</gene>
<organism evidence="6 7">
    <name type="scientific">Ramazzottius varieornatus</name>
    <name type="common">Water bear</name>
    <name type="synonym">Tardigrade</name>
    <dbReference type="NCBI Taxonomy" id="947166"/>
    <lineage>
        <taxon>Eukaryota</taxon>
        <taxon>Metazoa</taxon>
        <taxon>Ecdysozoa</taxon>
        <taxon>Tardigrada</taxon>
        <taxon>Eutardigrada</taxon>
        <taxon>Parachela</taxon>
        <taxon>Hypsibioidea</taxon>
        <taxon>Ramazzottiidae</taxon>
        <taxon>Ramazzottius</taxon>
    </lineage>
</organism>
<dbReference type="GO" id="GO:0006506">
    <property type="term" value="P:GPI anchor biosynthetic process"/>
    <property type="evidence" value="ECO:0007669"/>
    <property type="project" value="InterPro"/>
</dbReference>
<dbReference type="PANTHER" id="PTHR20661">
    <property type="entry name" value="PHOSPHATIDYLINOSITOL-GLYCAN BIOSYNTHESIS CLASS W PROTEIN"/>
    <property type="match status" value="1"/>
</dbReference>
<protein>
    <submittedName>
        <fullName evidence="6">Uncharacterized protein</fullName>
    </submittedName>
</protein>
<feature type="transmembrane region" description="Helical" evidence="5">
    <location>
        <begin position="197"/>
        <end position="220"/>
    </location>
</feature>
<feature type="transmembrane region" description="Helical" evidence="5">
    <location>
        <begin position="136"/>
        <end position="156"/>
    </location>
</feature>
<keyword evidence="3 5" id="KW-1133">Transmembrane helix</keyword>
<dbReference type="GO" id="GO:0072659">
    <property type="term" value="P:protein localization to plasma membrane"/>
    <property type="evidence" value="ECO:0007669"/>
    <property type="project" value="TreeGrafter"/>
</dbReference>
<sequence>MFLMWIYVGRLFRTEKRSASDITQLARHLLQRSFFVLLITFVMRVPSRRLANLSYIFWLTYQVLAFLAFQLMVRLILLYIDQNSKRLAAEFRTRGGGIKALTHFQRQDLHGALSKVNLASPGASLFTPAILSAMNYNSMVFFLLANLLTGLVNLSIDTRQLKTFASMLILTIYLTVITSVAYFLYAKKIRVPLRFSSLSRTVLIKLFLFLMTLLFCLAFLKTR</sequence>
<keyword evidence="7" id="KW-1185">Reference proteome</keyword>
<feature type="transmembrane region" description="Helical" evidence="5">
    <location>
        <begin position="163"/>
        <end position="185"/>
    </location>
</feature>
<evidence type="ECO:0000313" key="7">
    <source>
        <dbReference type="Proteomes" id="UP000186922"/>
    </source>
</evidence>
<reference evidence="6 7" key="1">
    <citation type="journal article" date="2016" name="Nat. Commun.">
        <title>Extremotolerant tardigrade genome and improved radiotolerance of human cultured cells by tardigrade-unique protein.</title>
        <authorList>
            <person name="Hashimoto T."/>
            <person name="Horikawa D.D."/>
            <person name="Saito Y."/>
            <person name="Kuwahara H."/>
            <person name="Kozuka-Hata H."/>
            <person name="Shin-I T."/>
            <person name="Minakuchi Y."/>
            <person name="Ohishi K."/>
            <person name="Motoyama A."/>
            <person name="Aizu T."/>
            <person name="Enomoto A."/>
            <person name="Kondo K."/>
            <person name="Tanaka S."/>
            <person name="Hara Y."/>
            <person name="Koshikawa S."/>
            <person name="Sagara H."/>
            <person name="Miura T."/>
            <person name="Yokobori S."/>
            <person name="Miyagawa K."/>
            <person name="Suzuki Y."/>
            <person name="Kubo T."/>
            <person name="Oyama M."/>
            <person name="Kohara Y."/>
            <person name="Fujiyama A."/>
            <person name="Arakawa K."/>
            <person name="Katayama T."/>
            <person name="Toyoda A."/>
            <person name="Kunieda T."/>
        </authorList>
    </citation>
    <scope>NUCLEOTIDE SEQUENCE [LARGE SCALE GENOMIC DNA]</scope>
    <source>
        <strain evidence="6 7">YOKOZUNA-1</strain>
    </source>
</reference>
<evidence type="ECO:0000256" key="2">
    <source>
        <dbReference type="ARBA" id="ARBA00022692"/>
    </source>
</evidence>
<keyword evidence="2 5" id="KW-0812">Transmembrane</keyword>
<evidence type="ECO:0000256" key="5">
    <source>
        <dbReference type="SAM" id="Phobius"/>
    </source>
</evidence>
<keyword evidence="4 5" id="KW-0472">Membrane</keyword>
<dbReference type="EMBL" id="BDGG01000001">
    <property type="protein sequence ID" value="GAU87415.1"/>
    <property type="molecule type" value="Genomic_DNA"/>
</dbReference>
<accession>A0A1D1UGA7</accession>
<dbReference type="InterPro" id="IPR009447">
    <property type="entry name" value="PIGW/GWT1"/>
</dbReference>
<comment type="subcellular location">
    <subcellularLocation>
        <location evidence="1">Membrane</location>
        <topology evidence="1">Multi-pass membrane protein</topology>
    </subcellularLocation>
</comment>
<evidence type="ECO:0000256" key="1">
    <source>
        <dbReference type="ARBA" id="ARBA00004141"/>
    </source>
</evidence>
<dbReference type="OrthoDB" id="15270at2759"/>
<comment type="caution">
    <text evidence="6">The sequence shown here is derived from an EMBL/GenBank/DDBJ whole genome shotgun (WGS) entry which is preliminary data.</text>
</comment>
<dbReference type="STRING" id="947166.A0A1D1UGA7"/>
<evidence type="ECO:0000256" key="3">
    <source>
        <dbReference type="ARBA" id="ARBA00022989"/>
    </source>
</evidence>
<dbReference type="Pfam" id="PF06423">
    <property type="entry name" value="GWT1"/>
    <property type="match status" value="1"/>
</dbReference>
<evidence type="ECO:0000256" key="4">
    <source>
        <dbReference type="ARBA" id="ARBA00023136"/>
    </source>
</evidence>
<dbReference type="GO" id="GO:0005783">
    <property type="term" value="C:endoplasmic reticulum"/>
    <property type="evidence" value="ECO:0007669"/>
    <property type="project" value="TreeGrafter"/>
</dbReference>
<feature type="transmembrane region" description="Helical" evidence="5">
    <location>
        <begin position="55"/>
        <end position="80"/>
    </location>
</feature>
<dbReference type="Proteomes" id="UP000186922">
    <property type="component" value="Unassembled WGS sequence"/>
</dbReference>
<dbReference type="GO" id="GO:0016020">
    <property type="term" value="C:membrane"/>
    <property type="evidence" value="ECO:0007669"/>
    <property type="project" value="UniProtKB-SubCell"/>
</dbReference>
<dbReference type="AlphaFoldDB" id="A0A1D1UGA7"/>
<evidence type="ECO:0000313" key="6">
    <source>
        <dbReference type="EMBL" id="GAU87415.1"/>
    </source>
</evidence>
<name>A0A1D1UGA7_RAMVA</name>
<proteinExistence type="predicted"/>
<dbReference type="GO" id="GO:0032216">
    <property type="term" value="F:glucosaminyl-phosphatidylinositol O-acyltransferase activity"/>
    <property type="evidence" value="ECO:0007669"/>
    <property type="project" value="TreeGrafter"/>
</dbReference>